<protein>
    <recommendedName>
        <fullName evidence="4">YcxB family protein</fullName>
    </recommendedName>
</protein>
<sequence length="214" mass="24683">MQPPIPRGGGRQFVQQQQAPSPLAIRTKKHQLDKNTFTRMALTQVWKRDWWQAVIPLVVLLLPAAFSFSWWWVAAAVLVAVLYVLVRSAQVTGVTQMEQSKVLFDRVSYEFDPRYIAMRSNEKDPPRGMNWDTIESVRRDKDAYVLNLKQPDVADQISGWRLWLAKLMWVPVFLHIPTRIFNSAKDQQMFENLLRRKNLLPTEAGATPNAPKAA</sequence>
<gene>
    <name evidence="2" type="ORF">D3Y59_13070</name>
</gene>
<keyword evidence="1" id="KW-1133">Transmembrane helix</keyword>
<evidence type="ECO:0000256" key="1">
    <source>
        <dbReference type="SAM" id="Phobius"/>
    </source>
</evidence>
<proteinExistence type="predicted"/>
<keyword evidence="3" id="KW-1185">Reference proteome</keyword>
<organism evidence="2 3">
    <name type="scientific">Hymenobacter oligotrophus</name>
    <dbReference type="NCBI Taxonomy" id="2319843"/>
    <lineage>
        <taxon>Bacteria</taxon>
        <taxon>Pseudomonadati</taxon>
        <taxon>Bacteroidota</taxon>
        <taxon>Cytophagia</taxon>
        <taxon>Cytophagales</taxon>
        <taxon>Hymenobacteraceae</taxon>
        <taxon>Hymenobacter</taxon>
    </lineage>
</organism>
<evidence type="ECO:0000313" key="3">
    <source>
        <dbReference type="Proteomes" id="UP000262802"/>
    </source>
</evidence>
<dbReference type="AlphaFoldDB" id="A0A3B7R2A1"/>
<dbReference type="EMBL" id="CP032317">
    <property type="protein sequence ID" value="AYA37892.1"/>
    <property type="molecule type" value="Genomic_DNA"/>
</dbReference>
<feature type="transmembrane region" description="Helical" evidence="1">
    <location>
        <begin position="53"/>
        <end position="86"/>
    </location>
</feature>
<accession>A0A3B7R2A1</accession>
<keyword evidence="1" id="KW-0472">Membrane</keyword>
<dbReference type="OrthoDB" id="1352552at2"/>
<evidence type="ECO:0000313" key="2">
    <source>
        <dbReference type="EMBL" id="AYA37892.1"/>
    </source>
</evidence>
<keyword evidence="1" id="KW-0812">Transmembrane</keyword>
<dbReference type="KEGG" id="hyh:D3Y59_13070"/>
<evidence type="ECO:0008006" key="4">
    <source>
        <dbReference type="Google" id="ProtNLM"/>
    </source>
</evidence>
<name>A0A3B7R2A1_9BACT</name>
<dbReference type="RefSeq" id="WP_119445450.1">
    <property type="nucleotide sequence ID" value="NZ_CP032317.1"/>
</dbReference>
<reference evidence="2 3" key="1">
    <citation type="submission" date="2018-09" db="EMBL/GenBank/DDBJ databases">
        <title>Hymenobacter medium sp. nov., isolated from R2A medium.</title>
        <authorList>
            <person name="Yingchao G."/>
        </authorList>
    </citation>
    <scope>NUCLEOTIDE SEQUENCE [LARGE SCALE GENOMIC DNA]</scope>
    <source>
        <strain evidence="3">sh-6</strain>
    </source>
</reference>
<dbReference type="Proteomes" id="UP000262802">
    <property type="component" value="Chromosome"/>
</dbReference>